<evidence type="ECO:0000313" key="13">
    <source>
        <dbReference type="EMBL" id="PSN64252.1"/>
    </source>
</evidence>
<gene>
    <name evidence="13" type="ORF">BS50DRAFT_575693</name>
</gene>
<evidence type="ECO:0000259" key="11">
    <source>
        <dbReference type="PROSITE" id="PS50172"/>
    </source>
</evidence>
<dbReference type="AlphaFoldDB" id="A0A2T2NFP4"/>
<dbReference type="InterPro" id="IPR036420">
    <property type="entry name" value="BRCT_dom_sf"/>
</dbReference>
<dbReference type="EMBL" id="KZ678138">
    <property type="protein sequence ID" value="PSN64252.1"/>
    <property type="molecule type" value="Genomic_DNA"/>
</dbReference>
<dbReference type="Gene3D" id="3.40.50.10190">
    <property type="entry name" value="BRCT domain"/>
    <property type="match status" value="1"/>
</dbReference>
<dbReference type="PROSITE" id="PS50172">
    <property type="entry name" value="BRCT"/>
    <property type="match status" value="1"/>
</dbReference>
<feature type="compositionally biased region" description="Acidic residues" evidence="10">
    <location>
        <begin position="630"/>
        <end position="647"/>
    </location>
</feature>
<dbReference type="InterPro" id="IPR001357">
    <property type="entry name" value="BRCT_dom"/>
</dbReference>
<evidence type="ECO:0000259" key="12">
    <source>
        <dbReference type="PROSITE" id="PS50969"/>
    </source>
</evidence>
<dbReference type="InterPro" id="IPR011947">
    <property type="entry name" value="FCP1_euk"/>
</dbReference>
<sequence>MKISSPPGLHYPITVVELAKKRNDEVQRSDVLFSYTYETTVTEGDKYGDIKEVKKRFPAKFDASADGTINQWFIKEGSIIQRPGVVLAEIEEPCTHETQFGGLCVDCGKDMTEVDYLTKERNVDRATINMTHDNIALLVSQKEAVRAEEDAKKRLLSAKKLSLIVDLDQTVIHTTCERTIAEWQKDPENPNYEAVKDVRSFQLADDNVANVAANWYYVKMRPGLKDFFDRVSKMYEMHVYTMATRAYAQAVAKIIDPERKYFGDRILSRDENYTDKLKSLHRLFPNNTDMAVIIDDRADIWHYSDNLVRVPVFNFFPGAGDINASFLPKQQELITSTKGSGSEAVATKDKEAQGDPASIVSVAGKPAETVSTGATNGSASELEQQLISMGADDPEVLQQQAEEQEKVIIAQQTERPLLQQQLVLDKEDEAAEENEPKTETENGGAQPPEHHRHRHAVLHNDDRGLDVIERNLRRVHRAFYDEYQRMKTVPAGGRIAELKGEKSPKKRPLNDSVPDVGKLMPRIKGEVLADTTIVFSGIIPLGADVENTDFALWIKSFGARVALNVNKQTTHVIANPDRKTTKVKRAARYPHIKIVNAEWMFQCCTRWEHVDETPYQIEIDSAERGGSPFEDLEDDDFGATGDEDEPLESPLPLDMSDDKWQSLGDEFQQFMDESDDTEDNSNSDSESVRSEANGQTDSKASAKKRKRITGSTEVSEAEESDASGDSTSKLQRRKKRTLERVTSLTNVMSADKSSGLPSPETTGPEEGQGDEDKDTDPAGLAAEDSDLDDGLEAEMMAEFERSGSEDQE</sequence>
<name>A0A2T2NFP4_CORCC</name>
<dbReference type="Gene3D" id="3.40.50.1000">
    <property type="entry name" value="HAD superfamily/HAD-like"/>
    <property type="match status" value="1"/>
</dbReference>
<dbReference type="SMART" id="SM00292">
    <property type="entry name" value="BRCT"/>
    <property type="match status" value="1"/>
</dbReference>
<evidence type="ECO:0000256" key="10">
    <source>
        <dbReference type="SAM" id="MobiDB-lite"/>
    </source>
</evidence>
<dbReference type="Proteomes" id="UP000240883">
    <property type="component" value="Unassembled WGS sequence"/>
</dbReference>
<evidence type="ECO:0000256" key="4">
    <source>
        <dbReference type="ARBA" id="ARBA00022912"/>
    </source>
</evidence>
<dbReference type="SUPFAM" id="SSF56784">
    <property type="entry name" value="HAD-like"/>
    <property type="match status" value="1"/>
</dbReference>
<dbReference type="SUPFAM" id="SSF52113">
    <property type="entry name" value="BRCT domain"/>
    <property type="match status" value="1"/>
</dbReference>
<feature type="compositionally biased region" description="Polar residues" evidence="10">
    <location>
        <begin position="690"/>
        <end position="699"/>
    </location>
</feature>
<dbReference type="InterPro" id="IPR023214">
    <property type="entry name" value="HAD_sf"/>
</dbReference>
<protein>
    <recommendedName>
        <fullName evidence="6 9">RNA polymerase II subunit A C-terminal domain phosphatase</fullName>
        <ecNumber evidence="2 9">3.1.3.16</ecNumber>
    </recommendedName>
</protein>
<feature type="compositionally biased region" description="Acidic residues" evidence="10">
    <location>
        <begin position="783"/>
        <end position="797"/>
    </location>
</feature>
<feature type="compositionally biased region" description="Basic and acidic residues" evidence="10">
    <location>
        <begin position="798"/>
        <end position="808"/>
    </location>
</feature>
<proteinExistence type="predicted"/>
<feature type="region of interest" description="Disordered" evidence="10">
    <location>
        <begin position="426"/>
        <end position="461"/>
    </location>
</feature>
<accession>A0A2T2NFP4</accession>
<dbReference type="NCBIfam" id="TIGR02250">
    <property type="entry name" value="FCP1_euk"/>
    <property type="match status" value="1"/>
</dbReference>
<dbReference type="Pfam" id="PF00533">
    <property type="entry name" value="BRCT"/>
    <property type="match status" value="1"/>
</dbReference>
<evidence type="ECO:0000256" key="7">
    <source>
        <dbReference type="ARBA" id="ARBA00047761"/>
    </source>
</evidence>
<comment type="catalytic activity">
    <reaction evidence="8 9">
        <text>O-phospho-L-threonyl-[protein] + H2O = L-threonyl-[protein] + phosphate</text>
        <dbReference type="Rhea" id="RHEA:47004"/>
        <dbReference type="Rhea" id="RHEA-COMP:11060"/>
        <dbReference type="Rhea" id="RHEA-COMP:11605"/>
        <dbReference type="ChEBI" id="CHEBI:15377"/>
        <dbReference type="ChEBI" id="CHEBI:30013"/>
        <dbReference type="ChEBI" id="CHEBI:43474"/>
        <dbReference type="ChEBI" id="CHEBI:61977"/>
        <dbReference type="EC" id="3.1.3.16"/>
    </reaction>
</comment>
<keyword evidence="5 9" id="KW-0539">Nucleus</keyword>
<dbReference type="InterPro" id="IPR036412">
    <property type="entry name" value="HAD-like_sf"/>
</dbReference>
<comment type="catalytic activity">
    <reaction evidence="7 9">
        <text>O-phospho-L-seryl-[protein] + H2O = L-seryl-[protein] + phosphate</text>
        <dbReference type="Rhea" id="RHEA:20629"/>
        <dbReference type="Rhea" id="RHEA-COMP:9863"/>
        <dbReference type="Rhea" id="RHEA-COMP:11604"/>
        <dbReference type="ChEBI" id="CHEBI:15377"/>
        <dbReference type="ChEBI" id="CHEBI:29999"/>
        <dbReference type="ChEBI" id="CHEBI:43474"/>
        <dbReference type="ChEBI" id="CHEBI:83421"/>
        <dbReference type="EC" id="3.1.3.16"/>
    </reaction>
</comment>
<dbReference type="GO" id="GO:0008420">
    <property type="term" value="F:RNA polymerase II CTD heptapeptide repeat phosphatase activity"/>
    <property type="evidence" value="ECO:0007669"/>
    <property type="project" value="UniProtKB-UniRule"/>
</dbReference>
<dbReference type="CDD" id="cd07521">
    <property type="entry name" value="HAD_FCP1-like"/>
    <property type="match status" value="1"/>
</dbReference>
<dbReference type="SMART" id="SM00577">
    <property type="entry name" value="CPDc"/>
    <property type="match status" value="1"/>
</dbReference>
<dbReference type="FunFam" id="3.40.50.10190:FF:000049">
    <property type="entry name" value="RNA Polymerase II CTD phosphatase Fcp1"/>
    <property type="match status" value="1"/>
</dbReference>
<feature type="domain" description="BRCT" evidence="11">
    <location>
        <begin position="523"/>
        <end position="617"/>
    </location>
</feature>
<feature type="compositionally biased region" description="Polar residues" evidence="10">
    <location>
        <begin position="740"/>
        <end position="761"/>
    </location>
</feature>
<feature type="region of interest" description="Disordered" evidence="10">
    <location>
        <begin position="338"/>
        <end position="358"/>
    </location>
</feature>
<organism evidence="13 14">
    <name type="scientific">Corynespora cassiicola Philippines</name>
    <dbReference type="NCBI Taxonomy" id="1448308"/>
    <lineage>
        <taxon>Eukaryota</taxon>
        <taxon>Fungi</taxon>
        <taxon>Dikarya</taxon>
        <taxon>Ascomycota</taxon>
        <taxon>Pezizomycotina</taxon>
        <taxon>Dothideomycetes</taxon>
        <taxon>Pleosporomycetidae</taxon>
        <taxon>Pleosporales</taxon>
        <taxon>Corynesporascaceae</taxon>
        <taxon>Corynespora</taxon>
    </lineage>
</organism>
<dbReference type="PANTHER" id="PTHR23081:SF36">
    <property type="entry name" value="RNA POLYMERASE II SUBUNIT A C-TERMINAL DOMAIN PHOSPHATASE"/>
    <property type="match status" value="1"/>
</dbReference>
<evidence type="ECO:0000256" key="3">
    <source>
        <dbReference type="ARBA" id="ARBA00022801"/>
    </source>
</evidence>
<feature type="region of interest" description="Disordered" evidence="10">
    <location>
        <begin position="673"/>
        <end position="808"/>
    </location>
</feature>
<evidence type="ECO:0000256" key="5">
    <source>
        <dbReference type="ARBA" id="ARBA00023242"/>
    </source>
</evidence>
<evidence type="ECO:0000256" key="1">
    <source>
        <dbReference type="ARBA" id="ARBA00004123"/>
    </source>
</evidence>
<dbReference type="InterPro" id="IPR004274">
    <property type="entry name" value="FCP1_dom"/>
</dbReference>
<evidence type="ECO:0000313" key="14">
    <source>
        <dbReference type="Proteomes" id="UP000240883"/>
    </source>
</evidence>
<keyword evidence="3 9" id="KW-0378">Hydrolase</keyword>
<comment type="function">
    <text evidence="9">This promotes the activity of RNA polymerase II.</text>
</comment>
<dbReference type="PROSITE" id="PS50969">
    <property type="entry name" value="FCP1"/>
    <property type="match status" value="1"/>
</dbReference>
<dbReference type="EC" id="3.1.3.16" evidence="2 9"/>
<dbReference type="Gene3D" id="1.10.287.10">
    <property type="entry name" value="S15/NS1, RNA-binding"/>
    <property type="match status" value="1"/>
</dbReference>
<comment type="subcellular location">
    <subcellularLocation>
        <location evidence="1 9">Nucleus</location>
    </subcellularLocation>
</comment>
<keyword evidence="4" id="KW-0904">Protein phosphatase</keyword>
<dbReference type="CDD" id="cd17729">
    <property type="entry name" value="BRCT_CTDP1"/>
    <property type="match status" value="1"/>
</dbReference>
<feature type="region of interest" description="Disordered" evidence="10">
    <location>
        <begin position="621"/>
        <end position="659"/>
    </location>
</feature>
<dbReference type="PANTHER" id="PTHR23081">
    <property type="entry name" value="RNA POLYMERASE II CTD PHOSPHATASE"/>
    <property type="match status" value="1"/>
</dbReference>
<dbReference type="STRING" id="1448308.A0A2T2NFP4"/>
<keyword evidence="14" id="KW-1185">Reference proteome</keyword>
<evidence type="ECO:0000256" key="6">
    <source>
        <dbReference type="ARBA" id="ARBA00040602"/>
    </source>
</evidence>
<reference evidence="13 14" key="1">
    <citation type="journal article" date="2018" name="Front. Microbiol.">
        <title>Genome-Wide Analysis of Corynespora cassiicola Leaf Fall Disease Putative Effectors.</title>
        <authorList>
            <person name="Lopez D."/>
            <person name="Ribeiro S."/>
            <person name="Label P."/>
            <person name="Fumanal B."/>
            <person name="Venisse J.S."/>
            <person name="Kohler A."/>
            <person name="de Oliveira R.R."/>
            <person name="Labutti K."/>
            <person name="Lipzen A."/>
            <person name="Lail K."/>
            <person name="Bauer D."/>
            <person name="Ohm R.A."/>
            <person name="Barry K.W."/>
            <person name="Spatafora J."/>
            <person name="Grigoriev I.V."/>
            <person name="Martin F.M."/>
            <person name="Pujade-Renaud V."/>
        </authorList>
    </citation>
    <scope>NUCLEOTIDE SEQUENCE [LARGE SCALE GENOMIC DNA]</scope>
    <source>
        <strain evidence="13 14">Philippines</strain>
    </source>
</reference>
<evidence type="ECO:0000256" key="9">
    <source>
        <dbReference type="RuleBase" id="RU366066"/>
    </source>
</evidence>
<dbReference type="InterPro" id="IPR039189">
    <property type="entry name" value="Fcp1"/>
</dbReference>
<dbReference type="Pfam" id="PF03031">
    <property type="entry name" value="NIF"/>
    <property type="match status" value="1"/>
</dbReference>
<dbReference type="OrthoDB" id="10249888at2759"/>
<evidence type="ECO:0000256" key="2">
    <source>
        <dbReference type="ARBA" id="ARBA00013081"/>
    </source>
</evidence>
<feature type="domain" description="FCP1 homology" evidence="12">
    <location>
        <begin position="156"/>
        <end position="333"/>
    </location>
</feature>
<dbReference type="GO" id="GO:0005634">
    <property type="term" value="C:nucleus"/>
    <property type="evidence" value="ECO:0007669"/>
    <property type="project" value="UniProtKB-SubCell"/>
</dbReference>
<evidence type="ECO:0000256" key="8">
    <source>
        <dbReference type="ARBA" id="ARBA00048336"/>
    </source>
</evidence>